<accession>A0A133NMR5</accession>
<comment type="caution">
    <text evidence="2">The sequence shown here is derived from an EMBL/GenBank/DDBJ whole genome shotgun (WGS) entry which is preliminary data.</text>
</comment>
<feature type="transmembrane region" description="Helical" evidence="1">
    <location>
        <begin position="149"/>
        <end position="169"/>
    </location>
</feature>
<dbReference type="PATRIC" id="fig|2702.99.peg.1057"/>
<organism evidence="2 3">
    <name type="scientific">Gardnerella vaginalis</name>
    <dbReference type="NCBI Taxonomy" id="2702"/>
    <lineage>
        <taxon>Bacteria</taxon>
        <taxon>Bacillati</taxon>
        <taxon>Actinomycetota</taxon>
        <taxon>Actinomycetes</taxon>
        <taxon>Bifidobacteriales</taxon>
        <taxon>Bifidobacteriaceae</taxon>
        <taxon>Gardnerella</taxon>
    </lineage>
</organism>
<keyword evidence="1" id="KW-1133">Transmembrane helix</keyword>
<sequence length="175" mass="20036">MASKFADVVLFFLETYVNWAKFGTKCVNWFRFLYVIWVEFGTKCGRFFPSLFIFARVCLHFGSNREQTREYFHMFVYFCPCLFPFLVILGTNTGKSLAIDVIIFCDYLLTKSIVELIYRFQIKLEGKSMFGSLIYSASGLASIQSGSAIVGSLIFAIVVVLIGLGIKIWKKYGKH</sequence>
<dbReference type="EMBL" id="LRQA01000051">
    <property type="protein sequence ID" value="KXA17579.1"/>
    <property type="molecule type" value="Genomic_DNA"/>
</dbReference>
<keyword evidence="1" id="KW-0812">Transmembrane</keyword>
<evidence type="ECO:0000256" key="1">
    <source>
        <dbReference type="SAM" id="Phobius"/>
    </source>
</evidence>
<proteinExistence type="predicted"/>
<dbReference type="Proteomes" id="UP000070558">
    <property type="component" value="Unassembled WGS sequence"/>
</dbReference>
<keyword evidence="1" id="KW-0472">Membrane</keyword>
<name>A0A133NMR5_GARVA</name>
<evidence type="ECO:0000313" key="3">
    <source>
        <dbReference type="Proteomes" id="UP000070558"/>
    </source>
</evidence>
<reference evidence="2 3" key="1">
    <citation type="submission" date="2016-01" db="EMBL/GenBank/DDBJ databases">
        <authorList>
            <person name="Oliw E.H."/>
        </authorList>
    </citation>
    <scope>NUCLEOTIDE SEQUENCE [LARGE SCALE GENOMIC DNA]</scope>
    <source>
        <strain evidence="2 3">GED7760B</strain>
    </source>
</reference>
<dbReference type="AlphaFoldDB" id="A0A133NMR5"/>
<evidence type="ECO:0000313" key="2">
    <source>
        <dbReference type="EMBL" id="KXA17579.1"/>
    </source>
</evidence>
<gene>
    <name evidence="2" type="ORF">HMPREF3216_01082</name>
</gene>
<protein>
    <submittedName>
        <fullName evidence="2">Uncharacterized protein</fullName>
    </submittedName>
</protein>
<feature type="transmembrane region" description="Helical" evidence="1">
    <location>
        <begin position="71"/>
        <end position="91"/>
    </location>
</feature>